<dbReference type="EMBL" id="BRPK01000011">
    <property type="protein sequence ID" value="GLB42085.1"/>
    <property type="molecule type" value="Genomic_DNA"/>
</dbReference>
<evidence type="ECO:0000313" key="2">
    <source>
        <dbReference type="Proteomes" id="UP001063166"/>
    </source>
</evidence>
<dbReference type="OrthoDB" id="2998779at2759"/>
<gene>
    <name evidence="1" type="ORF">LshimejAT787_1101000</name>
</gene>
<protein>
    <submittedName>
        <fullName evidence="1">Uncharacterized protein</fullName>
    </submittedName>
</protein>
<accession>A0A9P3US63</accession>
<keyword evidence="2" id="KW-1185">Reference proteome</keyword>
<evidence type="ECO:0000313" key="1">
    <source>
        <dbReference type="EMBL" id="GLB42085.1"/>
    </source>
</evidence>
<proteinExistence type="predicted"/>
<name>A0A9P3US63_LYOSH</name>
<comment type="caution">
    <text evidence="1">The sequence shown here is derived from an EMBL/GenBank/DDBJ whole genome shotgun (WGS) entry which is preliminary data.</text>
</comment>
<sequence length="125" mass="14361">MKHRPRIRYFTSAQTYMRDDEVQNLVLSPYLRSFRRFITPNQAQSFSCLDQAACVSKSSTLEEMRLVFCGPITTPLPLQEAHLKTVTNDPRVVISMSDYENWVAALHAEFQAQEEAYLALVSRST</sequence>
<dbReference type="Proteomes" id="UP001063166">
    <property type="component" value="Unassembled WGS sequence"/>
</dbReference>
<reference evidence="1" key="1">
    <citation type="submission" date="2022-07" db="EMBL/GenBank/DDBJ databases">
        <title>The genome of Lyophyllum shimeji provides insight into the initial evolution of ectomycorrhizal fungal genome.</title>
        <authorList>
            <person name="Kobayashi Y."/>
            <person name="Shibata T."/>
            <person name="Hirakawa H."/>
            <person name="Shigenobu S."/>
            <person name="Nishiyama T."/>
            <person name="Yamada A."/>
            <person name="Hasebe M."/>
            <person name="Kawaguchi M."/>
        </authorList>
    </citation>
    <scope>NUCLEOTIDE SEQUENCE</scope>
    <source>
        <strain evidence="1">AT787</strain>
    </source>
</reference>
<organism evidence="1 2">
    <name type="scientific">Lyophyllum shimeji</name>
    <name type="common">Hon-shimeji</name>
    <name type="synonym">Tricholoma shimeji</name>
    <dbReference type="NCBI Taxonomy" id="47721"/>
    <lineage>
        <taxon>Eukaryota</taxon>
        <taxon>Fungi</taxon>
        <taxon>Dikarya</taxon>
        <taxon>Basidiomycota</taxon>
        <taxon>Agaricomycotina</taxon>
        <taxon>Agaricomycetes</taxon>
        <taxon>Agaricomycetidae</taxon>
        <taxon>Agaricales</taxon>
        <taxon>Tricholomatineae</taxon>
        <taxon>Lyophyllaceae</taxon>
        <taxon>Lyophyllum</taxon>
    </lineage>
</organism>
<dbReference type="AlphaFoldDB" id="A0A9P3US63"/>